<proteinExistence type="predicted"/>
<dbReference type="EMBL" id="JAROCD010000003">
    <property type="protein sequence ID" value="MDN4600752.1"/>
    <property type="molecule type" value="Genomic_DNA"/>
</dbReference>
<evidence type="ECO:0000256" key="1">
    <source>
        <dbReference type="SAM" id="Coils"/>
    </source>
</evidence>
<accession>A0ABT8J888</accession>
<dbReference type="PROSITE" id="PS51736">
    <property type="entry name" value="RECOMBINASES_3"/>
    <property type="match status" value="1"/>
</dbReference>
<dbReference type="Pfam" id="PF13408">
    <property type="entry name" value="Zn_ribbon_recom"/>
    <property type="match status" value="1"/>
</dbReference>
<dbReference type="InterPro" id="IPR036162">
    <property type="entry name" value="Resolvase-like_N_sf"/>
</dbReference>
<dbReference type="PANTHER" id="PTHR30461">
    <property type="entry name" value="DNA-INVERTASE FROM LAMBDOID PROPHAGE"/>
    <property type="match status" value="1"/>
</dbReference>
<protein>
    <submittedName>
        <fullName evidence="4">Recombinase family protein</fullName>
    </submittedName>
</protein>
<name>A0ABT8J888_9BACL</name>
<feature type="coiled-coil region" evidence="1">
    <location>
        <begin position="443"/>
        <end position="477"/>
    </location>
</feature>
<evidence type="ECO:0000259" key="2">
    <source>
        <dbReference type="PROSITE" id="PS51736"/>
    </source>
</evidence>
<dbReference type="Pfam" id="PF00239">
    <property type="entry name" value="Resolvase"/>
    <property type="match status" value="1"/>
</dbReference>
<sequence>MMKVLRDNEKLTREELVTLIGKIRAIVYTRVSSEIQVDNYSLGSQIEICVKDAKDKFNITEDEIIVLREEAESGDNPNRPMLNYIIFLLSKGIGNKVVFLHPDRLSRHLHLQQQITHKIWELGCDIHFVEFDLDKNNAESMLNFNIQGSIAQYNKAKILANTKRGRRAMVANNKIPGMNRLYGYTYDKELQTLVENPKEKEGYLIMVKMILKGETCSAIARYLSVNNYCAPKGDKWYEATISRILNNETYKGIYYYGKTEVMQINVEKKQIPKPRDEWKAITIPQYIDDSTFEKVRKCLEGNIKQSGRPSEGYLLKGVVKCGRCGAAVSGGVASVTQSGIHRYYTCTQKTRKAYTVGTGESNKVCLGRNWRTDIIDSIVWNELSKLIVNPEILIDKLLERLSDKSKIDEMVTRRTSITKEITEKEKSKERYIDLYANGFIKSKEELSSKLQLIEINLEQLKQELSAFNENLHLDREQNDNMPLELTVVEKYRKIINNELKMVDMRKIVGIIVDKIVLYDNKRIEIFYNFTTKSHLIRSESYISDSVNFDKLKWVVESPPPKWENIEYLYPEMLNMYNEDLLSFEQIAEATKTDWWTIKQMFKAKEAVLLSTKERGVKRRARDFEWINKLHYEDGIAFTKIYKEHGLSPTYCKQVLEENMYKLKK</sequence>
<dbReference type="Gene3D" id="3.90.1750.20">
    <property type="entry name" value="Putative Large Serine Recombinase, Chain B, Domain 2"/>
    <property type="match status" value="1"/>
</dbReference>
<dbReference type="Gene3D" id="3.40.50.1390">
    <property type="entry name" value="Resolvase, N-terminal catalytic domain"/>
    <property type="match status" value="1"/>
</dbReference>
<comment type="caution">
    <text evidence="4">The sequence shown here is derived from an EMBL/GenBank/DDBJ whole genome shotgun (WGS) entry which is preliminary data.</text>
</comment>
<evidence type="ECO:0000313" key="5">
    <source>
        <dbReference type="Proteomes" id="UP001174205"/>
    </source>
</evidence>
<reference evidence="4" key="1">
    <citation type="submission" date="2023-03" db="EMBL/GenBank/DDBJ databases">
        <title>MT1 and MT2 Draft Genomes of Novel Species.</title>
        <authorList>
            <person name="Venkateswaran K."/>
        </authorList>
    </citation>
    <scope>NUCLEOTIDE SEQUENCE</scope>
    <source>
        <strain evidence="4">F6_3S_P_1C</strain>
    </source>
</reference>
<dbReference type="InterPro" id="IPR050639">
    <property type="entry name" value="SSR_resolvase"/>
</dbReference>
<evidence type="ECO:0000313" key="4">
    <source>
        <dbReference type="EMBL" id="MDN4600752.1"/>
    </source>
</evidence>
<organism evidence="4 5">
    <name type="scientific">Paenibacillus vandeheii</name>
    <dbReference type="NCBI Taxonomy" id="3035917"/>
    <lineage>
        <taxon>Bacteria</taxon>
        <taxon>Bacillati</taxon>
        <taxon>Bacillota</taxon>
        <taxon>Bacilli</taxon>
        <taxon>Bacillales</taxon>
        <taxon>Paenibacillaceae</taxon>
        <taxon>Paenibacillus</taxon>
    </lineage>
</organism>
<dbReference type="Pfam" id="PF07508">
    <property type="entry name" value="Recombinase"/>
    <property type="match status" value="1"/>
</dbReference>
<dbReference type="InterPro" id="IPR038109">
    <property type="entry name" value="DNA_bind_recomb_sf"/>
</dbReference>
<dbReference type="CDD" id="cd00338">
    <property type="entry name" value="Ser_Recombinase"/>
    <property type="match status" value="1"/>
</dbReference>
<dbReference type="InterPro" id="IPR011109">
    <property type="entry name" value="DNA_bind_recombinase_dom"/>
</dbReference>
<feature type="domain" description="Resolvase/invertase-type recombinase catalytic" evidence="2">
    <location>
        <begin position="24"/>
        <end position="173"/>
    </location>
</feature>
<dbReference type="InterPro" id="IPR025827">
    <property type="entry name" value="Zn_ribbon_recom_dom"/>
</dbReference>
<dbReference type="Proteomes" id="UP001174205">
    <property type="component" value="Unassembled WGS sequence"/>
</dbReference>
<keyword evidence="5" id="KW-1185">Reference proteome</keyword>
<dbReference type="SMART" id="SM00857">
    <property type="entry name" value="Resolvase"/>
    <property type="match status" value="1"/>
</dbReference>
<evidence type="ECO:0000259" key="3">
    <source>
        <dbReference type="PROSITE" id="PS51737"/>
    </source>
</evidence>
<dbReference type="SUPFAM" id="SSF53041">
    <property type="entry name" value="Resolvase-like"/>
    <property type="match status" value="1"/>
</dbReference>
<feature type="domain" description="Recombinase" evidence="3">
    <location>
        <begin position="181"/>
        <end position="305"/>
    </location>
</feature>
<dbReference type="InterPro" id="IPR006119">
    <property type="entry name" value="Resolv_N"/>
</dbReference>
<gene>
    <name evidence="4" type="ORF">P5G61_05905</name>
</gene>
<dbReference type="RefSeq" id="WP_301245399.1">
    <property type="nucleotide sequence ID" value="NZ_JAROCD010000003.1"/>
</dbReference>
<dbReference type="PROSITE" id="PS51737">
    <property type="entry name" value="RECOMBINASE_DNA_BIND"/>
    <property type="match status" value="1"/>
</dbReference>
<keyword evidence="1" id="KW-0175">Coiled coil</keyword>
<dbReference type="PANTHER" id="PTHR30461:SF23">
    <property type="entry name" value="DNA RECOMBINASE-RELATED"/>
    <property type="match status" value="1"/>
</dbReference>